<dbReference type="EMBL" id="JACVVK020000258">
    <property type="protein sequence ID" value="KAK7481670.1"/>
    <property type="molecule type" value="Genomic_DNA"/>
</dbReference>
<accession>A0ABD0K2M3</accession>
<evidence type="ECO:0000313" key="1">
    <source>
        <dbReference type="EMBL" id="KAK7481670.1"/>
    </source>
</evidence>
<organism evidence="1 2">
    <name type="scientific">Batillaria attramentaria</name>
    <dbReference type="NCBI Taxonomy" id="370345"/>
    <lineage>
        <taxon>Eukaryota</taxon>
        <taxon>Metazoa</taxon>
        <taxon>Spiralia</taxon>
        <taxon>Lophotrochozoa</taxon>
        <taxon>Mollusca</taxon>
        <taxon>Gastropoda</taxon>
        <taxon>Caenogastropoda</taxon>
        <taxon>Sorbeoconcha</taxon>
        <taxon>Cerithioidea</taxon>
        <taxon>Batillariidae</taxon>
        <taxon>Batillaria</taxon>
    </lineage>
</organism>
<protein>
    <submittedName>
        <fullName evidence="1">Uncharacterized protein</fullName>
    </submittedName>
</protein>
<name>A0ABD0K2M3_9CAEN</name>
<sequence length="135" mass="15062">MVDANELEPQIVKPEKTAFTFGKDTPTQTEIKWSPPDNADKFSALTYNMEVDGGQGWTALNDSRQPLLRVYFTSEKIIVGRYSRAQEVEPVAVRLHVRATGTVKTQGQEENISGPWSDDIWLTLEGSCVTENTSV</sequence>
<keyword evidence="2" id="KW-1185">Reference proteome</keyword>
<reference evidence="1 2" key="1">
    <citation type="journal article" date="2023" name="Sci. Data">
        <title>Genome assembly of the Korean intertidal mud-creeper Batillaria attramentaria.</title>
        <authorList>
            <person name="Patra A.K."/>
            <person name="Ho P.T."/>
            <person name="Jun S."/>
            <person name="Lee S.J."/>
            <person name="Kim Y."/>
            <person name="Won Y.J."/>
        </authorList>
    </citation>
    <scope>NUCLEOTIDE SEQUENCE [LARGE SCALE GENOMIC DNA]</scope>
    <source>
        <strain evidence="1">Wonlab-2016</strain>
    </source>
</reference>
<dbReference type="AlphaFoldDB" id="A0ABD0K2M3"/>
<dbReference type="Proteomes" id="UP001519460">
    <property type="component" value="Unassembled WGS sequence"/>
</dbReference>
<evidence type="ECO:0000313" key="2">
    <source>
        <dbReference type="Proteomes" id="UP001519460"/>
    </source>
</evidence>
<comment type="caution">
    <text evidence="1">The sequence shown here is derived from an EMBL/GenBank/DDBJ whole genome shotgun (WGS) entry which is preliminary data.</text>
</comment>
<proteinExistence type="predicted"/>
<gene>
    <name evidence="1" type="ORF">BaRGS_00027043</name>
</gene>